<sequence length="304" mass="35015">MEINFEHKNDIGIFIKDNIENINNRISDFKDLSNYGVDFDDTDIKRHLSEKLNSESQETIEALIKRFEELGAQKNQIVTVSNEYVLYKKDVERLIEADTFRQLQMENSEELQNAIVSTILDNSELVETKKKFIKRALKNITRKSLYLLLQNGFQVNINHLESGTMTANGGDSAQFLFVSRAILAGFNCSNVDVRSSRYDSVIDYKGHIFKVQVKGISSDTISFKDRDRGGRGIDTHNERNRGKRITSQDCDLYVAVDKLVGLCYLIPMKEIDPWSDEEIKSVSVSKMGEYLENWDVIERLYQEL</sequence>
<dbReference type="RefSeq" id="WP_156341922.1">
    <property type="nucleotide sequence ID" value="NZ_CACRSY010000006.1"/>
</dbReference>
<evidence type="ECO:0000313" key="2">
    <source>
        <dbReference type="EMBL" id="VYS81968.1"/>
    </source>
</evidence>
<dbReference type="EMBL" id="CACRSY010000006">
    <property type="protein sequence ID" value="VYS81968.1"/>
    <property type="molecule type" value="Genomic_DNA"/>
</dbReference>
<organism evidence="2">
    <name type="scientific">Blautia hansenii</name>
    <name type="common">Ruminococcus hansenii</name>
    <dbReference type="NCBI Taxonomy" id="1322"/>
    <lineage>
        <taxon>Bacteria</taxon>
        <taxon>Bacillati</taxon>
        <taxon>Bacillota</taxon>
        <taxon>Clostridia</taxon>
        <taxon>Lachnospirales</taxon>
        <taxon>Lachnospiraceae</taxon>
        <taxon>Blautia</taxon>
    </lineage>
</organism>
<dbReference type="Gene3D" id="3.40.1350.10">
    <property type="match status" value="1"/>
</dbReference>
<dbReference type="AlphaFoldDB" id="A0A6N2RNH4"/>
<proteinExistence type="predicted"/>
<protein>
    <recommendedName>
        <fullName evidence="1">PD(D/E)XK endonuclease domain-containing protein</fullName>
    </recommendedName>
</protein>
<dbReference type="Pfam" id="PF11645">
    <property type="entry name" value="PDDEXK_5"/>
    <property type="match status" value="1"/>
</dbReference>
<accession>A0A6N2RNH4</accession>
<gene>
    <name evidence="2" type="ORF">BHLFYP23_01688</name>
</gene>
<feature type="domain" description="PD(D/E)XK endonuclease" evidence="1">
    <location>
        <begin position="167"/>
        <end position="272"/>
    </location>
</feature>
<dbReference type="InterPro" id="IPR021671">
    <property type="entry name" value="PD(D/E)XK_Endonuc"/>
</dbReference>
<evidence type="ECO:0000259" key="1">
    <source>
        <dbReference type="Pfam" id="PF11645"/>
    </source>
</evidence>
<dbReference type="GO" id="GO:0003676">
    <property type="term" value="F:nucleic acid binding"/>
    <property type="evidence" value="ECO:0007669"/>
    <property type="project" value="InterPro"/>
</dbReference>
<name>A0A6N2RNH4_BLAHA</name>
<dbReference type="InterPro" id="IPR011856">
    <property type="entry name" value="tRNA_endonuc-like_dom_sf"/>
</dbReference>
<reference evidence="2" key="1">
    <citation type="submission" date="2019-11" db="EMBL/GenBank/DDBJ databases">
        <authorList>
            <person name="Feng L."/>
        </authorList>
    </citation>
    <scope>NUCLEOTIDE SEQUENCE</scope>
    <source>
        <strain evidence="2">BhanseniiLFYP23</strain>
    </source>
</reference>